<evidence type="ECO:0000256" key="1">
    <source>
        <dbReference type="ARBA" id="ARBA00008275"/>
    </source>
</evidence>
<dbReference type="GeneID" id="108257291"/>
<dbReference type="InterPro" id="IPR019139">
    <property type="entry name" value="LRRFIP1/2"/>
</dbReference>
<evidence type="ECO:0000256" key="2">
    <source>
        <dbReference type="ARBA" id="ARBA00023054"/>
    </source>
</evidence>
<feature type="coiled-coil region" evidence="3">
    <location>
        <begin position="374"/>
        <end position="450"/>
    </location>
</feature>
<dbReference type="Gene3D" id="1.20.5.4090">
    <property type="match status" value="4"/>
</dbReference>
<dbReference type="SUPFAM" id="SSF57997">
    <property type="entry name" value="Tropomyosin"/>
    <property type="match status" value="1"/>
</dbReference>
<organism evidence="5 6">
    <name type="scientific">Ictalurus punctatus</name>
    <name type="common">Channel catfish</name>
    <name type="synonym">Silurus punctatus</name>
    <dbReference type="NCBI Taxonomy" id="7998"/>
    <lineage>
        <taxon>Eukaryota</taxon>
        <taxon>Metazoa</taxon>
        <taxon>Chordata</taxon>
        <taxon>Craniata</taxon>
        <taxon>Vertebrata</taxon>
        <taxon>Euteleostomi</taxon>
        <taxon>Actinopterygii</taxon>
        <taxon>Neopterygii</taxon>
        <taxon>Teleostei</taxon>
        <taxon>Ostariophysi</taxon>
        <taxon>Siluriformes</taxon>
        <taxon>Ictaluridae</taxon>
        <taxon>Ictalurus</taxon>
    </lineage>
</organism>
<dbReference type="KEGG" id="ipu:108257291"/>
<dbReference type="Pfam" id="PF09738">
    <property type="entry name" value="LRRFIP"/>
    <property type="match status" value="1"/>
</dbReference>
<feature type="compositionally biased region" description="Polar residues" evidence="4">
    <location>
        <begin position="84"/>
        <end position="95"/>
    </location>
</feature>
<sequence length="454" mass="51532">MQHLMSLARCPAAGPPLRPLLYAAGAAATAAGVYYYFKKRGDGDGERTADTTLTEGPVQTQLPAVDNSLLDPGLMSEVDGVSVTQTDSAVPQGSLSEAEEKKQKVEVSSAPVDSERSNLEDRVRELEELLCEEHRECERKTKDYEAECQAHGALNSQYNVIKETLTHIEGLVKVSLTEAEEKYKRAMESEAELENEKLDLMSQVNTLRGSVKQLEEQFSETRRRNDEITRELGIGQGILTFENSKAEEQVKDLKQKISSLKVSLDEAEVRYAESLESITELENENYDLVDDMNTLQEAVDDLEEQLSQTQTRCNEATTETERKTQELRDLRSKRELLKETVLKDYETERVAHFALKLQYNELMERHNQLLNDTLAEAVAKCEQAMESNAQLESEKSDLKYHVHKMEGAVQKLEKLLDEVEISCDVIKQDCEREREAYNILKSQYEEALNSVMNY</sequence>
<dbReference type="PANTHER" id="PTHR19212">
    <property type="entry name" value="LEUCINE RICH REPEAT IN FLII INTERACTING PROTEIN"/>
    <property type="match status" value="1"/>
</dbReference>
<comment type="similarity">
    <text evidence="1">Belongs to the LRRFIP family.</text>
</comment>
<reference evidence="5" key="1">
    <citation type="journal article" date="2016" name="Nat. Commun.">
        <title>The channel catfish genome sequence provides insights into the evolution of scale formation in teleosts.</title>
        <authorList>
            <person name="Liu Z."/>
            <person name="Liu S."/>
            <person name="Yao J."/>
            <person name="Bao L."/>
            <person name="Zhang J."/>
            <person name="Li Y."/>
            <person name="Jiang C."/>
            <person name="Sun L."/>
            <person name="Wang R."/>
            <person name="Zhang Y."/>
            <person name="Zhou T."/>
            <person name="Zeng Q."/>
            <person name="Fu Q."/>
            <person name="Gao S."/>
            <person name="Li N."/>
            <person name="Koren S."/>
            <person name="Jiang Y."/>
            <person name="Zimin A."/>
            <person name="Xu P."/>
            <person name="Phillippy A.M."/>
            <person name="Geng X."/>
            <person name="Song L."/>
            <person name="Sun F."/>
            <person name="Li C."/>
            <person name="Wang X."/>
            <person name="Chen A."/>
            <person name="Jin Y."/>
            <person name="Yuan Z."/>
            <person name="Yang Y."/>
            <person name="Tan S."/>
            <person name="Peatman E."/>
            <person name="Lu J."/>
            <person name="Qin Z."/>
            <person name="Dunham R."/>
            <person name="Li Z."/>
            <person name="Sonstegard T."/>
            <person name="Feng J."/>
            <person name="Danzmann R.G."/>
            <person name="Schroeder S."/>
            <person name="Scheffler B."/>
            <person name="Duke M.V."/>
            <person name="Ballard L."/>
            <person name="Kucuktas H."/>
            <person name="Kaltenboeck L."/>
            <person name="Liu H."/>
            <person name="Armbruster J."/>
            <person name="Xie Y."/>
            <person name="Kirby M.L."/>
            <person name="Tian Y."/>
            <person name="Flanagan M.E."/>
            <person name="Mu W."/>
            <person name="Waldbieser G.C."/>
        </authorList>
    </citation>
    <scope>NUCLEOTIDE SEQUENCE [LARGE SCALE GENOMIC DNA]</scope>
    <source>
        <strain evidence="5">SDA103</strain>
    </source>
</reference>
<name>A0A9F7R7C7_ICTPU</name>
<protein>
    <submittedName>
        <fullName evidence="6">Leucine-rich repeat flightless-interacting protein 2</fullName>
    </submittedName>
</protein>
<dbReference type="GO" id="GO:0006355">
    <property type="term" value="P:regulation of DNA-templated transcription"/>
    <property type="evidence" value="ECO:0007669"/>
    <property type="project" value="InterPro"/>
</dbReference>
<evidence type="ECO:0000256" key="3">
    <source>
        <dbReference type="SAM" id="Coils"/>
    </source>
</evidence>
<evidence type="ECO:0000256" key="4">
    <source>
        <dbReference type="SAM" id="MobiDB-lite"/>
    </source>
</evidence>
<dbReference type="RefSeq" id="XP_053531356.1">
    <property type="nucleotide sequence ID" value="XM_053675381.1"/>
</dbReference>
<accession>A0A9F7R7C7</accession>
<evidence type="ECO:0000313" key="5">
    <source>
        <dbReference type="Proteomes" id="UP000221080"/>
    </source>
</evidence>
<feature type="coiled-coil region" evidence="3">
    <location>
        <begin position="176"/>
        <end position="340"/>
    </location>
</feature>
<feature type="region of interest" description="Disordered" evidence="4">
    <location>
        <begin position="84"/>
        <end position="120"/>
    </location>
</feature>
<reference evidence="6" key="2">
    <citation type="submission" date="2025-08" db="UniProtKB">
        <authorList>
            <consortium name="RefSeq"/>
        </authorList>
    </citation>
    <scope>IDENTIFICATION</scope>
    <source>
        <tissue evidence="6">Blood</tissue>
    </source>
</reference>
<dbReference type="Proteomes" id="UP000221080">
    <property type="component" value="Chromosome 24"/>
</dbReference>
<proteinExistence type="inferred from homology"/>
<keyword evidence="2 3" id="KW-0175">Coiled coil</keyword>
<dbReference type="PANTHER" id="PTHR19212:SF0">
    <property type="entry name" value="LD07988P"/>
    <property type="match status" value="1"/>
</dbReference>
<dbReference type="AlphaFoldDB" id="A0A9F7R7C7"/>
<keyword evidence="5" id="KW-1185">Reference proteome</keyword>
<gene>
    <name evidence="6" type="primary">LOC108257291</name>
</gene>
<evidence type="ECO:0000313" key="6">
    <source>
        <dbReference type="RefSeq" id="XP_053531356.1"/>
    </source>
</evidence>